<proteinExistence type="predicted"/>
<organism evidence="1 2">
    <name type="scientific">Camelus dromedarius</name>
    <name type="common">Dromedary</name>
    <name type="synonym">Arabian camel</name>
    <dbReference type="NCBI Taxonomy" id="9838"/>
    <lineage>
        <taxon>Eukaryota</taxon>
        <taxon>Metazoa</taxon>
        <taxon>Chordata</taxon>
        <taxon>Craniata</taxon>
        <taxon>Vertebrata</taxon>
        <taxon>Euteleostomi</taxon>
        <taxon>Mammalia</taxon>
        <taxon>Eutheria</taxon>
        <taxon>Laurasiatheria</taxon>
        <taxon>Artiodactyla</taxon>
        <taxon>Tylopoda</taxon>
        <taxon>Camelidae</taxon>
        <taxon>Camelus</taxon>
    </lineage>
</organism>
<accession>A0A5N4EAA3</accession>
<evidence type="ECO:0000313" key="2">
    <source>
        <dbReference type="Proteomes" id="UP000299084"/>
    </source>
</evidence>
<name>A0A5N4EAA3_CAMDR</name>
<gene>
    <name evidence="1" type="ORF">Cadr_000015908</name>
</gene>
<keyword evidence="2" id="KW-1185">Reference proteome</keyword>
<protein>
    <submittedName>
        <fullName evidence="1">Uncharacterized protein</fullName>
    </submittedName>
</protein>
<sequence length="101" mass="12064">MISNINKGSHQLKDRTLHLVKRKRMKEHLQFKEQFKSLPWKLINRNWLSQGLGVSVELVLMSRGRHYQIQSPLKRQKQVKGNHRFKRRQAVTMQAVHVLET</sequence>
<comment type="caution">
    <text evidence="1">The sequence shown here is derived from an EMBL/GenBank/DDBJ whole genome shotgun (WGS) entry which is preliminary data.</text>
</comment>
<reference evidence="1 2" key="1">
    <citation type="journal article" date="2019" name="Mol. Ecol. Resour.">
        <title>Improving Illumina assemblies with Hi-C and long reads: an example with the North African dromedary.</title>
        <authorList>
            <person name="Elbers J.P."/>
            <person name="Rogers M.F."/>
            <person name="Perelman P.L."/>
            <person name="Proskuryakova A.A."/>
            <person name="Serdyukova N.A."/>
            <person name="Johnson W.E."/>
            <person name="Horin P."/>
            <person name="Corander J."/>
            <person name="Murphy D."/>
            <person name="Burger P.A."/>
        </authorList>
    </citation>
    <scope>NUCLEOTIDE SEQUENCE [LARGE SCALE GENOMIC DNA]</scope>
    <source>
        <strain evidence="1">Drom800</strain>
        <tissue evidence="1">Blood</tissue>
    </source>
</reference>
<evidence type="ECO:0000313" key="1">
    <source>
        <dbReference type="EMBL" id="KAB1280428.1"/>
    </source>
</evidence>
<dbReference type="AlphaFoldDB" id="A0A5N4EAA3"/>
<dbReference type="EMBL" id="JWIN03000004">
    <property type="protein sequence ID" value="KAB1280428.1"/>
    <property type="molecule type" value="Genomic_DNA"/>
</dbReference>
<dbReference type="Proteomes" id="UP000299084">
    <property type="component" value="Unassembled WGS sequence"/>
</dbReference>